<sequence>MKDQLISCILKIVQILTQSVVKYANKQLSESDLEDELIADLKKPLKKYLLDMPIDELVKCNNDGVFNDIHVMRIVVVKLKIHGIYKRDEFSSIRQTYKSLKDKESEKRRCAEAKSIISLKLAPSLDPKVLKHIQRGDYRNPCNFQNCEGYPVYKKSLQGRSLHELVKRAILAKSMNSITDYSQLMTILTRLRDNMMLPIESQSIGIDMVRN</sequence>
<reference evidence="1" key="1">
    <citation type="submission" date="2023-04" db="EMBL/GenBank/DDBJ databases">
        <title>A chromosome-level genome assembly of the parasitoid wasp Eretmocerus hayati.</title>
        <authorList>
            <person name="Zhong Y."/>
            <person name="Liu S."/>
            <person name="Liu Y."/>
        </authorList>
    </citation>
    <scope>NUCLEOTIDE SEQUENCE</scope>
    <source>
        <strain evidence="1">ZJU_SS_LIU_2023</strain>
    </source>
</reference>
<gene>
    <name evidence="1" type="ORF">QAD02_002717</name>
</gene>
<proteinExistence type="predicted"/>
<evidence type="ECO:0000313" key="1">
    <source>
        <dbReference type="EMBL" id="KAJ8671458.1"/>
    </source>
</evidence>
<keyword evidence="2" id="KW-1185">Reference proteome</keyword>
<dbReference type="EMBL" id="CM056743">
    <property type="protein sequence ID" value="KAJ8671458.1"/>
    <property type="molecule type" value="Genomic_DNA"/>
</dbReference>
<dbReference type="Proteomes" id="UP001239111">
    <property type="component" value="Chromosome 3"/>
</dbReference>
<accession>A0ACC2NKN0</accession>
<organism evidence="1 2">
    <name type="scientific">Eretmocerus hayati</name>
    <dbReference type="NCBI Taxonomy" id="131215"/>
    <lineage>
        <taxon>Eukaryota</taxon>
        <taxon>Metazoa</taxon>
        <taxon>Ecdysozoa</taxon>
        <taxon>Arthropoda</taxon>
        <taxon>Hexapoda</taxon>
        <taxon>Insecta</taxon>
        <taxon>Pterygota</taxon>
        <taxon>Neoptera</taxon>
        <taxon>Endopterygota</taxon>
        <taxon>Hymenoptera</taxon>
        <taxon>Apocrita</taxon>
        <taxon>Proctotrupomorpha</taxon>
        <taxon>Chalcidoidea</taxon>
        <taxon>Aphelinidae</taxon>
        <taxon>Aphelininae</taxon>
        <taxon>Eretmocerus</taxon>
    </lineage>
</organism>
<protein>
    <submittedName>
        <fullName evidence="1">Uncharacterized protein</fullName>
    </submittedName>
</protein>
<comment type="caution">
    <text evidence="1">The sequence shown here is derived from an EMBL/GenBank/DDBJ whole genome shotgun (WGS) entry which is preliminary data.</text>
</comment>
<name>A0ACC2NKN0_9HYME</name>
<evidence type="ECO:0000313" key="2">
    <source>
        <dbReference type="Proteomes" id="UP001239111"/>
    </source>
</evidence>